<gene>
    <name evidence="1" type="ORF">VPNG_00038</name>
</gene>
<organism evidence="1 2">
    <name type="scientific">Vibrio phage VBP47</name>
    <dbReference type="NCBI Taxonomy" id="754073"/>
    <lineage>
        <taxon>Viruses</taxon>
        <taxon>Duplodnaviria</taxon>
        <taxon>Heunggongvirae</taxon>
        <taxon>Uroviricota</taxon>
        <taxon>Caudoviricetes</taxon>
        <taxon>Schitoviridae</taxon>
        <taxon>Fuhrmanvirinae</taxon>
        <taxon>Stoningtonvirus</taxon>
        <taxon>Stoningtonvirus VBP47</taxon>
    </lineage>
</organism>
<sequence>MKDFDQMSHHPLSEQLVQVLGNKTQTDNPLFFRVLVAYYLGKIAGTMRPMIQTMDRGSIPINVYAINLAPSGFSKGYSTNMIETQVIHKFKENFMRDTFPIIGEASLNKLALERSRAKNSDPDKEREEVNKEFTQLGKFLFSFSEGTSPAVKQMRHKLLMSNCGAVNLEMDEMGSNLINNVEILNSFLELYDVGRIKQKLIKNTAENVRSEEIDGITPTNMMLFGTPDKLLDGAKTEEEFYSFLSTGYARRCLFGFIKSATNSLEKMDAKTILKMRTDKSNDQILTNVSDQLAKLAEPQNHGKNILVDEDVTLEIIEYERLCAQRVGEMPERDGIRRAEMTHRYFKALKLAGAYAFIDNSVYITMDHLYNAIKLVEESGDALQELLKRDKPHVKLAKYLADVGKDVTHADLVEDLNTFKGSASVKADQIALATAWGYKNNIIIKKSFVDGIEFISADSLQETDLNQLILSISDDVAYGYENQLTTWDDLKDLGNTAGYHWCAHHLNRGHRSDDNVIPGFNMVVIDVDNGVSLDTAKFLLKGYKCMFYTTKRHQTEGEDRFRIIFPTNYKLDLDSEDYKEFMKNFYDWLPFGVDDGTCDRPRKWMTHDGGVEFMEGELVDVIPFIPKTSKAEEQKQKVMDLKDLSNVERWFVQKTGKGNRSNQLIKYALMLVDTGQDFATIQDAVMSLNAKLPNKLDEAEIYATVMRTVGNRISKRD</sequence>
<dbReference type="Proteomes" id="UP000204031">
    <property type="component" value="Segment"/>
</dbReference>
<evidence type="ECO:0000313" key="2">
    <source>
        <dbReference type="Proteomes" id="UP000204031"/>
    </source>
</evidence>
<name>M4SL41_9CAUD</name>
<reference evidence="1 2" key="1">
    <citation type="submission" date="2010-11" db="EMBL/GenBank/DDBJ databases">
        <title>The Genome Sequence of Vibrio phage VBP47.</title>
        <authorList>
            <consortium name="The Broad Institute Genome Sequencing Platform"/>
            <person name="Henn M.R."/>
            <person name="Wharam S."/>
            <person name="Gilg I."/>
            <person name="Martinez Martinez J."/>
            <person name="Wilson W."/>
            <person name="Levin J."/>
            <person name="Malboeuf C."/>
            <person name="Casali M."/>
            <person name="Russ C."/>
            <person name="Lennon N."/>
            <person name="Chapman S.B."/>
            <person name="Erlich R."/>
            <person name="Young S.K."/>
            <person name="Yandava C."/>
            <person name="Zeng Q."/>
            <person name="Fitzgerald M.F."/>
            <person name="Alvarado L."/>
            <person name="Anderson S."/>
            <person name="Berlin A."/>
            <person name="Chen Z."/>
            <person name="Freedman E."/>
            <person name="Gellesch M."/>
            <person name="Goldberg J."/>
            <person name="Green L."/>
            <person name="Griggs A."/>
            <person name="Gujja S."/>
            <person name="Heilman E."/>
            <person name="Heiman D."/>
            <person name="Hollinger A."/>
            <person name="Howarth C."/>
            <person name="Larson L."/>
            <person name="Mehta T."/>
            <person name="Neiman D."/>
            <person name="Pearson M."/>
            <person name="Roberts A."/>
            <person name="Ryan E."/>
            <person name="Saif S."/>
            <person name="Shea T."/>
            <person name="Shenoy N."/>
            <person name="Sisk P."/>
            <person name="Stolte C."/>
            <person name="Sykes S."/>
            <person name="White J."/>
            <person name="Haas B."/>
            <person name="Nusbaum C."/>
            <person name="Birren B."/>
        </authorList>
    </citation>
    <scope>NUCLEOTIDE SEQUENCE [LARGE SCALE GENOMIC DNA]</scope>
    <source>
        <strain evidence="1 2">VBP47</strain>
    </source>
</reference>
<dbReference type="OrthoDB" id="378at10239"/>
<keyword evidence="2" id="KW-1185">Reference proteome</keyword>
<protein>
    <recommendedName>
        <fullName evidence="3">DNA primase</fullName>
    </recommendedName>
</protein>
<dbReference type="KEGG" id="vg:15010665"/>
<dbReference type="GeneID" id="15010665"/>
<proteinExistence type="predicted"/>
<dbReference type="EMBL" id="HQ634194">
    <property type="protein sequence ID" value="AGH57062.1"/>
    <property type="molecule type" value="Genomic_DNA"/>
</dbReference>
<evidence type="ECO:0000313" key="1">
    <source>
        <dbReference type="EMBL" id="AGH57062.1"/>
    </source>
</evidence>
<dbReference type="RefSeq" id="YP_007674133.1">
    <property type="nucleotide sequence ID" value="NC_020848.1"/>
</dbReference>
<evidence type="ECO:0008006" key="3">
    <source>
        <dbReference type="Google" id="ProtNLM"/>
    </source>
</evidence>
<accession>M4SL41</accession>